<protein>
    <submittedName>
        <fullName evidence="1">Uncharacterized protein</fullName>
    </submittedName>
</protein>
<dbReference type="RefSeq" id="WP_012386391.1">
    <property type="nucleotide sequence ID" value="NC_010581.1"/>
</dbReference>
<reference evidence="2" key="1">
    <citation type="submission" date="2008-03" db="EMBL/GenBank/DDBJ databases">
        <title>Complete sequence of chromosome of Beijerinckia indica subsp. indica ATCC 9039.</title>
        <authorList>
            <consortium name="US DOE Joint Genome Institute"/>
            <person name="Copeland A."/>
            <person name="Lucas S."/>
            <person name="Lapidus A."/>
            <person name="Glavina del Rio T."/>
            <person name="Dalin E."/>
            <person name="Tice H."/>
            <person name="Bruce D."/>
            <person name="Goodwin L."/>
            <person name="Pitluck S."/>
            <person name="LaButti K."/>
            <person name="Schmutz J."/>
            <person name="Larimer F."/>
            <person name="Land M."/>
            <person name="Hauser L."/>
            <person name="Kyrpides N."/>
            <person name="Mikhailova N."/>
            <person name="Dunfield P.F."/>
            <person name="Dedysh S.N."/>
            <person name="Liesack W."/>
            <person name="Saw J.H."/>
            <person name="Alam M."/>
            <person name="Chen Y."/>
            <person name="Murrell J.C."/>
            <person name="Richardson P."/>
        </authorList>
    </citation>
    <scope>NUCLEOTIDE SEQUENCE [LARGE SCALE GENOMIC DNA]</scope>
    <source>
        <strain evidence="2">ATCC 9039 / DSM 1715 / NCIMB 8712</strain>
    </source>
</reference>
<dbReference type="EMBL" id="CP001016">
    <property type="protein sequence ID" value="ACB97043.1"/>
    <property type="molecule type" value="Genomic_DNA"/>
</dbReference>
<dbReference type="AlphaFoldDB" id="B2IFE3"/>
<dbReference type="STRING" id="395963.Bind_3486"/>
<dbReference type="OrthoDB" id="8452401at2"/>
<proteinExistence type="predicted"/>
<evidence type="ECO:0000313" key="1">
    <source>
        <dbReference type="EMBL" id="ACB97043.1"/>
    </source>
</evidence>
<dbReference type="HOGENOM" id="CLU_1925135_0_0_5"/>
<keyword evidence="2" id="KW-1185">Reference proteome</keyword>
<name>B2IFE3_BEII9</name>
<evidence type="ECO:0000313" key="2">
    <source>
        <dbReference type="Proteomes" id="UP000001695"/>
    </source>
</evidence>
<sequence>MSASPENRDFVRLDPFTVRTDRSEVEAFARATGWRGAVETVPFTFPFRWLTGPIPRAAINRLLGSETAILPVHEGQTFERIRDWQMDRDYRLTLDLRRENAPDRLTLRASIATREGDPCGTLETVLRLVSRQDLQA</sequence>
<dbReference type="KEGG" id="bid:Bind_3486"/>
<accession>B2IFE3</accession>
<gene>
    <name evidence="1" type="ordered locus">Bind_3486</name>
</gene>
<dbReference type="Proteomes" id="UP000001695">
    <property type="component" value="Chromosome"/>
</dbReference>
<dbReference type="eggNOG" id="ENOG5032YT9">
    <property type="taxonomic scope" value="Bacteria"/>
</dbReference>
<reference evidence="1 2" key="2">
    <citation type="journal article" date="2010" name="J. Bacteriol.">
        <title>Complete genome sequence of Beijerinckia indica subsp. indica.</title>
        <authorList>
            <person name="Tamas I."/>
            <person name="Dedysh S.N."/>
            <person name="Liesack W."/>
            <person name="Stott M.B."/>
            <person name="Alam M."/>
            <person name="Murrell J.C."/>
            <person name="Dunfield P.F."/>
        </authorList>
    </citation>
    <scope>NUCLEOTIDE SEQUENCE [LARGE SCALE GENOMIC DNA]</scope>
    <source>
        <strain evidence="2">ATCC 9039 / DSM 1715 / NCIMB 8712</strain>
    </source>
</reference>
<organism evidence="1 2">
    <name type="scientific">Beijerinckia indica subsp. indica (strain ATCC 9039 / DSM 1715 / NCIMB 8712)</name>
    <dbReference type="NCBI Taxonomy" id="395963"/>
    <lineage>
        <taxon>Bacteria</taxon>
        <taxon>Pseudomonadati</taxon>
        <taxon>Pseudomonadota</taxon>
        <taxon>Alphaproteobacteria</taxon>
        <taxon>Hyphomicrobiales</taxon>
        <taxon>Beijerinckiaceae</taxon>
        <taxon>Beijerinckia</taxon>
    </lineage>
</organism>